<feature type="region of interest" description="Disordered" evidence="1">
    <location>
        <begin position="46"/>
        <end position="73"/>
    </location>
</feature>
<dbReference type="eggNOG" id="COG2919">
    <property type="taxonomic scope" value="Bacteria"/>
</dbReference>
<dbReference type="AlphaFoldDB" id="U3GZN9"/>
<keyword evidence="4" id="KW-1185">Reference proteome</keyword>
<dbReference type="HOGENOM" id="CLU_073798_0_1_11"/>
<reference evidence="3 4" key="1">
    <citation type="journal article" date="2013" name="Genome Announc.">
        <title>Whole-Genome Sequence of the Clinical Strain Corynebacterium argentoratense DSM 44202, Isolated from a Human Throat Specimen.</title>
        <authorList>
            <person name="Bomholt C."/>
            <person name="Glaub A."/>
            <person name="Gravermann K."/>
            <person name="Albersmeier A."/>
            <person name="Brinkrolf K."/>
            <person name="Ruckert C."/>
            <person name="Tauch A."/>
        </authorList>
    </citation>
    <scope>NUCLEOTIDE SEQUENCE [LARGE SCALE GENOMIC DNA]</scope>
    <source>
        <strain evidence="3">DSM 44202</strain>
    </source>
</reference>
<evidence type="ECO:0000313" key="3">
    <source>
        <dbReference type="EMBL" id="AGU15462.1"/>
    </source>
</evidence>
<feature type="compositionally biased region" description="Low complexity" evidence="1">
    <location>
        <begin position="252"/>
        <end position="285"/>
    </location>
</feature>
<sequence>MAQQRRTTISERRQQGVTVLERGAVRRAHRRELDEALLQRRADALREVGYTEPHPGRALRPQPKKRGRRLQKELGSKQVIVERGRRVAQVKNDPHFVRFVVFVIALLSASVGAVMFLSAHATSQTFSLQDLKSQETQLDNELESLHRDLESVRSSAEIARRASEMGFVVPDRPGVLEVSHGAEAPVAEVLASDAAKTRPLVDVNGNKVRASSATSNPAETRAVTDSLDQLPRVEQVPGVAPYSSRGADVASVPAVGQPAQDAAAPAQPVREQSAPAQPAPAQTAPVDDGASTVAPVGGE</sequence>
<dbReference type="PATRIC" id="fig|1348662.3.peg.1314"/>
<keyword evidence="2" id="KW-0812">Transmembrane</keyword>
<gene>
    <name evidence="3" type="ORF">CARG_06690</name>
</gene>
<proteinExistence type="predicted"/>
<dbReference type="Proteomes" id="UP000016943">
    <property type="component" value="Chromosome"/>
</dbReference>
<organism evidence="3 4">
    <name type="scientific">Corynebacterium argentoratense DSM 44202</name>
    <dbReference type="NCBI Taxonomy" id="1348662"/>
    <lineage>
        <taxon>Bacteria</taxon>
        <taxon>Bacillati</taxon>
        <taxon>Actinomycetota</taxon>
        <taxon>Actinomycetes</taxon>
        <taxon>Mycobacteriales</taxon>
        <taxon>Corynebacteriaceae</taxon>
        <taxon>Corynebacterium</taxon>
    </lineage>
</organism>
<dbReference type="STRING" id="1348662.CARG_06690"/>
<dbReference type="KEGG" id="caz:CARG_06690"/>
<keyword evidence="2" id="KW-0472">Membrane</keyword>
<dbReference type="GeneID" id="78250691"/>
<dbReference type="OrthoDB" id="4424797at2"/>
<accession>U3GZN9</accession>
<dbReference type="RefSeq" id="WP_020976620.1">
    <property type="nucleotide sequence ID" value="NC_022198.1"/>
</dbReference>
<evidence type="ECO:0000313" key="4">
    <source>
        <dbReference type="Proteomes" id="UP000016943"/>
    </source>
</evidence>
<feature type="region of interest" description="Disordered" evidence="1">
    <location>
        <begin position="239"/>
        <end position="299"/>
    </location>
</feature>
<evidence type="ECO:0000256" key="2">
    <source>
        <dbReference type="SAM" id="Phobius"/>
    </source>
</evidence>
<keyword evidence="2" id="KW-1133">Transmembrane helix</keyword>
<feature type="transmembrane region" description="Helical" evidence="2">
    <location>
        <begin position="96"/>
        <end position="117"/>
    </location>
</feature>
<evidence type="ECO:0000256" key="1">
    <source>
        <dbReference type="SAM" id="MobiDB-lite"/>
    </source>
</evidence>
<protein>
    <recommendedName>
        <fullName evidence="5">Cell division protein FtsL</fullName>
    </recommendedName>
</protein>
<dbReference type="EMBL" id="CP006365">
    <property type="protein sequence ID" value="AGU15462.1"/>
    <property type="molecule type" value="Genomic_DNA"/>
</dbReference>
<evidence type="ECO:0008006" key="5">
    <source>
        <dbReference type="Google" id="ProtNLM"/>
    </source>
</evidence>
<name>U3GZN9_9CORY</name>